<reference evidence="9" key="1">
    <citation type="submission" date="2016-10" db="EMBL/GenBank/DDBJ databases">
        <authorList>
            <person name="Varghese N."/>
            <person name="Submissions S."/>
        </authorList>
    </citation>
    <scope>NUCLEOTIDE SEQUENCE [LARGE SCALE GENOMIC DNA]</scope>
    <source>
        <strain evidence="9">DSM 45004</strain>
    </source>
</reference>
<keyword evidence="2" id="KW-1003">Cell membrane</keyword>
<dbReference type="RefSeq" id="WP_092925209.1">
    <property type="nucleotide sequence ID" value="NZ_FOMZ01000004.1"/>
</dbReference>
<dbReference type="InterPro" id="IPR036259">
    <property type="entry name" value="MFS_trans_sf"/>
</dbReference>
<comment type="subcellular location">
    <subcellularLocation>
        <location evidence="1">Cell membrane</location>
        <topology evidence="1">Multi-pass membrane protein</topology>
    </subcellularLocation>
</comment>
<feature type="transmembrane region" description="Helical" evidence="6">
    <location>
        <begin position="341"/>
        <end position="364"/>
    </location>
</feature>
<feature type="transmembrane region" description="Helical" evidence="6">
    <location>
        <begin position="147"/>
        <end position="169"/>
    </location>
</feature>
<dbReference type="InterPro" id="IPR020846">
    <property type="entry name" value="MFS_dom"/>
</dbReference>
<dbReference type="GO" id="GO:0022857">
    <property type="term" value="F:transmembrane transporter activity"/>
    <property type="evidence" value="ECO:0007669"/>
    <property type="project" value="InterPro"/>
</dbReference>
<evidence type="ECO:0000259" key="7">
    <source>
        <dbReference type="PROSITE" id="PS50850"/>
    </source>
</evidence>
<dbReference type="PANTHER" id="PTHR43124">
    <property type="entry name" value="PURINE EFFLUX PUMP PBUE"/>
    <property type="match status" value="1"/>
</dbReference>
<evidence type="ECO:0000256" key="4">
    <source>
        <dbReference type="ARBA" id="ARBA00022989"/>
    </source>
</evidence>
<protein>
    <submittedName>
        <fullName evidence="8">Predicted arabinose efflux permease, MFS family</fullName>
    </submittedName>
</protein>
<feature type="transmembrane region" description="Helical" evidence="6">
    <location>
        <begin position="280"/>
        <end position="301"/>
    </location>
</feature>
<proteinExistence type="predicted"/>
<dbReference type="CDD" id="cd17324">
    <property type="entry name" value="MFS_NepI_like"/>
    <property type="match status" value="1"/>
</dbReference>
<keyword evidence="9" id="KW-1185">Reference proteome</keyword>
<feature type="transmembrane region" description="Helical" evidence="6">
    <location>
        <begin position="175"/>
        <end position="197"/>
    </location>
</feature>
<feature type="transmembrane region" description="Helical" evidence="6">
    <location>
        <begin position="253"/>
        <end position="273"/>
    </location>
</feature>
<dbReference type="PANTHER" id="PTHR43124:SF3">
    <property type="entry name" value="CHLORAMPHENICOL EFFLUX PUMP RV0191"/>
    <property type="match status" value="1"/>
</dbReference>
<accession>A0A1I1VPU5</accession>
<dbReference type="Gene3D" id="1.20.1250.20">
    <property type="entry name" value="MFS general substrate transporter like domains"/>
    <property type="match status" value="1"/>
</dbReference>
<evidence type="ECO:0000256" key="5">
    <source>
        <dbReference type="ARBA" id="ARBA00023136"/>
    </source>
</evidence>
<evidence type="ECO:0000256" key="2">
    <source>
        <dbReference type="ARBA" id="ARBA00022475"/>
    </source>
</evidence>
<gene>
    <name evidence="8" type="ORF">SAMN04487819_10463</name>
</gene>
<dbReference type="EMBL" id="FOMZ01000004">
    <property type="protein sequence ID" value="SFD84839.1"/>
    <property type="molecule type" value="Genomic_DNA"/>
</dbReference>
<sequence>MSSTQLSDDSYTENKPTRLPMGPLLALATAAFITVLTETLPAGLLLGMSADLNVSESAVGQLVTLYALGTALTAVPLSAATVGWSRKNLLLVGVVGFVVGNTITAISSHYPLTMAARFIAGVAAGVVWSLLASYARRMAPENLQGKSIAIVMAGIPLALSLGVPAGTFLGKVVGWKLTFALMSALAVVLVGWIMAMVPNFPGQPRGSRMPIKRALTDPGVLAVLFVTLVFVLAHNILYTYIATFLERVGIADSIDVVLLVFGVASMLSIWIVGAQIDRRLRALTIGGTILVAVAATILAVLAQPVFVYIAAVLWGLGWGGVPTLLQTAVGNAGGEVGDTALAMLVTLWNAAMAGGGIVGGILLGSLGAAAFPWSVVALLVPVLIVVLAARTRGFPAGNTGTTA</sequence>
<keyword evidence="5 6" id="KW-0472">Membrane</keyword>
<dbReference type="InterPro" id="IPR011701">
    <property type="entry name" value="MFS"/>
</dbReference>
<dbReference type="Proteomes" id="UP000198716">
    <property type="component" value="Unassembled WGS sequence"/>
</dbReference>
<feature type="transmembrane region" description="Helical" evidence="6">
    <location>
        <begin position="370"/>
        <end position="389"/>
    </location>
</feature>
<evidence type="ECO:0000313" key="8">
    <source>
        <dbReference type="EMBL" id="SFD84839.1"/>
    </source>
</evidence>
<keyword evidence="3 6" id="KW-0812">Transmembrane</keyword>
<evidence type="ECO:0000256" key="3">
    <source>
        <dbReference type="ARBA" id="ARBA00022692"/>
    </source>
</evidence>
<feature type="transmembrane region" description="Helical" evidence="6">
    <location>
        <begin position="114"/>
        <end position="135"/>
    </location>
</feature>
<feature type="transmembrane region" description="Helical" evidence="6">
    <location>
        <begin position="24"/>
        <end position="46"/>
    </location>
</feature>
<feature type="transmembrane region" description="Helical" evidence="6">
    <location>
        <begin position="58"/>
        <end position="77"/>
    </location>
</feature>
<evidence type="ECO:0000313" key="9">
    <source>
        <dbReference type="Proteomes" id="UP000198716"/>
    </source>
</evidence>
<dbReference type="Pfam" id="PF07690">
    <property type="entry name" value="MFS_1"/>
    <property type="match status" value="1"/>
</dbReference>
<feature type="transmembrane region" description="Helical" evidence="6">
    <location>
        <begin position="89"/>
        <end position="108"/>
    </location>
</feature>
<evidence type="ECO:0000256" key="1">
    <source>
        <dbReference type="ARBA" id="ARBA00004651"/>
    </source>
</evidence>
<organism evidence="8 9">
    <name type="scientific">Actinopolyspora alba</name>
    <dbReference type="NCBI Taxonomy" id="673379"/>
    <lineage>
        <taxon>Bacteria</taxon>
        <taxon>Bacillati</taxon>
        <taxon>Actinomycetota</taxon>
        <taxon>Actinomycetes</taxon>
        <taxon>Actinopolysporales</taxon>
        <taxon>Actinopolysporaceae</taxon>
        <taxon>Actinopolyspora</taxon>
        <taxon>Actinopolyspora alba group</taxon>
    </lineage>
</organism>
<feature type="transmembrane region" description="Helical" evidence="6">
    <location>
        <begin position="307"/>
        <end position="329"/>
    </location>
</feature>
<evidence type="ECO:0000256" key="6">
    <source>
        <dbReference type="SAM" id="Phobius"/>
    </source>
</evidence>
<dbReference type="AlphaFoldDB" id="A0A1I1VPU5"/>
<keyword evidence="4 6" id="KW-1133">Transmembrane helix</keyword>
<feature type="domain" description="Major facilitator superfamily (MFS) profile" evidence="7">
    <location>
        <begin position="23"/>
        <end position="392"/>
    </location>
</feature>
<dbReference type="PROSITE" id="PS50850">
    <property type="entry name" value="MFS"/>
    <property type="match status" value="1"/>
</dbReference>
<dbReference type="SUPFAM" id="SSF103473">
    <property type="entry name" value="MFS general substrate transporter"/>
    <property type="match status" value="1"/>
</dbReference>
<feature type="transmembrane region" description="Helical" evidence="6">
    <location>
        <begin position="218"/>
        <end position="241"/>
    </location>
</feature>
<dbReference type="InterPro" id="IPR050189">
    <property type="entry name" value="MFS_Efflux_Transporters"/>
</dbReference>
<name>A0A1I1VPU5_9ACTN</name>
<dbReference type="GO" id="GO:0005886">
    <property type="term" value="C:plasma membrane"/>
    <property type="evidence" value="ECO:0007669"/>
    <property type="project" value="UniProtKB-SubCell"/>
</dbReference>